<dbReference type="InterPro" id="IPR018691">
    <property type="entry name" value="DUF2188"/>
</dbReference>
<reference evidence="2" key="1">
    <citation type="submission" date="2016-10" db="EMBL/GenBank/DDBJ databases">
        <authorList>
            <person name="de Groot N.N."/>
        </authorList>
    </citation>
    <scope>NUCLEOTIDE SEQUENCE [LARGE SCALE GENOMIC DNA]</scope>
    <source>
        <strain evidence="2">10nlg</strain>
    </source>
</reference>
<dbReference type="AlphaFoldDB" id="A0A1H9WHG0"/>
<dbReference type="EMBL" id="FOGV01000035">
    <property type="protein sequence ID" value="SES33338.1"/>
    <property type="molecule type" value="Genomic_DNA"/>
</dbReference>
<accession>A0A1H9WHG0</accession>
<evidence type="ECO:0008006" key="3">
    <source>
        <dbReference type="Google" id="ProtNLM"/>
    </source>
</evidence>
<comment type="caution">
    <text evidence="1">The sequence shown here is derived from an EMBL/GenBank/DDBJ whole genome shotgun (WGS) entry which is preliminary data.</text>
</comment>
<name>A0A1H9WHG0_9BACI</name>
<keyword evidence="2" id="KW-1185">Reference proteome</keyword>
<dbReference type="Pfam" id="PF09954">
    <property type="entry name" value="DUF2188"/>
    <property type="match status" value="1"/>
</dbReference>
<evidence type="ECO:0000313" key="2">
    <source>
        <dbReference type="Proteomes" id="UP000199318"/>
    </source>
</evidence>
<protein>
    <recommendedName>
        <fullName evidence="3">DUF2188 domain-containing protein</fullName>
    </recommendedName>
</protein>
<dbReference type="STRING" id="1464123.SAMN05444126_13526"/>
<dbReference type="Proteomes" id="UP000199318">
    <property type="component" value="Unassembled WGS sequence"/>
</dbReference>
<gene>
    <name evidence="1" type="ORF">SAMN05444126_13526</name>
</gene>
<dbReference type="OrthoDB" id="2428875at2"/>
<evidence type="ECO:0000313" key="1">
    <source>
        <dbReference type="EMBL" id="SES33338.1"/>
    </source>
</evidence>
<dbReference type="RefSeq" id="WP_093074835.1">
    <property type="nucleotide sequence ID" value="NZ_FOGV01000035.1"/>
</dbReference>
<proteinExistence type="predicted"/>
<organism evidence="1 2">
    <name type="scientific">Salisediminibacterium halotolerans</name>
    <dbReference type="NCBI Taxonomy" id="517425"/>
    <lineage>
        <taxon>Bacteria</taxon>
        <taxon>Bacillati</taxon>
        <taxon>Bacillota</taxon>
        <taxon>Bacilli</taxon>
        <taxon>Bacillales</taxon>
        <taxon>Bacillaceae</taxon>
        <taxon>Salisediminibacterium</taxon>
    </lineage>
</organism>
<sequence length="66" mass="7697">MKEFTVRPNKDADTWFVKAEDTVPSHEFDKMDEAINAAKNLGEENKPCKVLIYDHHNELTEELTFD</sequence>